<feature type="region of interest" description="Disordered" evidence="3">
    <location>
        <begin position="591"/>
        <end position="623"/>
    </location>
</feature>
<dbReference type="PANTHER" id="PTHR12983">
    <property type="entry name" value="RING FINGER 10 FAMILY MEMBER"/>
    <property type="match status" value="1"/>
</dbReference>
<dbReference type="EMBL" id="JANCYW010000011">
    <property type="protein sequence ID" value="KAK4537204.1"/>
    <property type="molecule type" value="Genomic_DNA"/>
</dbReference>
<evidence type="ECO:0000313" key="5">
    <source>
        <dbReference type="Proteomes" id="UP001301350"/>
    </source>
</evidence>
<dbReference type="AlphaFoldDB" id="A0AAV9IY44"/>
<accession>A0AAV9IY44</accession>
<dbReference type="InterPro" id="IPR039739">
    <property type="entry name" value="MAG2/RNF10"/>
</dbReference>
<dbReference type="SUPFAM" id="SSF57850">
    <property type="entry name" value="RING/U-box"/>
    <property type="match status" value="1"/>
</dbReference>
<comment type="subcellular location">
    <subcellularLocation>
        <location evidence="1">Cytoplasm</location>
    </subcellularLocation>
</comment>
<comment type="caution">
    <text evidence="4">The sequence shown here is derived from an EMBL/GenBank/DDBJ whole genome shotgun (WGS) entry which is preliminary data.</text>
</comment>
<feature type="compositionally biased region" description="Basic and acidic residues" evidence="3">
    <location>
        <begin position="451"/>
        <end position="460"/>
    </location>
</feature>
<dbReference type="InterPro" id="IPR013083">
    <property type="entry name" value="Znf_RING/FYVE/PHD"/>
</dbReference>
<dbReference type="GO" id="GO:0000976">
    <property type="term" value="F:transcription cis-regulatory region binding"/>
    <property type="evidence" value="ECO:0007669"/>
    <property type="project" value="TreeGrafter"/>
</dbReference>
<evidence type="ECO:0000256" key="1">
    <source>
        <dbReference type="ARBA" id="ARBA00004496"/>
    </source>
</evidence>
<feature type="compositionally biased region" description="Basic and acidic residues" evidence="3">
    <location>
        <begin position="611"/>
        <end position="623"/>
    </location>
</feature>
<feature type="compositionally biased region" description="Low complexity" evidence="3">
    <location>
        <begin position="544"/>
        <end position="555"/>
    </location>
</feature>
<dbReference type="GO" id="GO:0045944">
    <property type="term" value="P:positive regulation of transcription by RNA polymerase II"/>
    <property type="evidence" value="ECO:0007669"/>
    <property type="project" value="TreeGrafter"/>
</dbReference>
<feature type="region of interest" description="Disordered" evidence="3">
    <location>
        <begin position="71"/>
        <end position="93"/>
    </location>
</feature>
<evidence type="ECO:0000313" key="4">
    <source>
        <dbReference type="EMBL" id="KAK4537204.1"/>
    </source>
</evidence>
<dbReference type="Proteomes" id="UP001301350">
    <property type="component" value="Unassembled WGS sequence"/>
</dbReference>
<dbReference type="GO" id="GO:0005737">
    <property type="term" value="C:cytoplasm"/>
    <property type="evidence" value="ECO:0007669"/>
    <property type="project" value="UniProtKB-SubCell"/>
</dbReference>
<name>A0AAV9IY44_CYACA</name>
<dbReference type="Gene3D" id="3.30.40.10">
    <property type="entry name" value="Zinc/RING finger domain, C3HC4 (zinc finger)"/>
    <property type="match status" value="1"/>
</dbReference>
<protein>
    <submittedName>
        <fullName evidence="4">Uncharacterized protein</fullName>
    </submittedName>
</protein>
<keyword evidence="2" id="KW-0963">Cytoplasm</keyword>
<sequence>MRLVSAHQGRAAHPFAWLLQRGEYALGLRACRATRLRHYLERPDEVPEWDDVECIVKWDVPAADGAAEWVSQEGTAGTASPVPPAATHGAIDTDPITLEPVRAACMTRCGHVFSMLSIAKHLAMGAENADGSAVASPSSLYQGRCPICGEPVALEQLKPLVHRRICGAYGPGDSVEMTLLCRPRDARCKVPLPRHFSLRRLADALWYGGDTSDIAAPLTWHPSLPLADDGLCRYSRAVIIPAVETLYLRQRQEEEMLEQVTEDSSLYLVFEIVRSCLAPSLAALRHLATEVFPAGDALEEDAPQRQMRMAAADTVALYQAADGRPIFLHPLNFRCLLREYGSVERFPDMLHGVVVECEPRRNWKLKADSGSALPPGRNGTSRGAGEARTGYGFLAHLPTGCSFTFCELDLREYLSRDTYLAFRPELQARVRARRQREPQHGGVHRATAARRQHDEAHRSGNDALPAASRRRPRASVRNAHSLSRSLREDFEDERQRILEAHGGAERFYRRAGGIDPYEAAGGALCTHQPVTPSARPREWPSLGAASTTTSETIAEPDTPSAEGMATPVPPPASYANVTQVVGGYFPELLRQAETPPKRSLSAAWSTRHHDKLAEENHRPHRDG</sequence>
<feature type="region of interest" description="Disordered" evidence="3">
    <location>
        <begin position="528"/>
        <end position="569"/>
    </location>
</feature>
<reference evidence="4 5" key="1">
    <citation type="submission" date="2022-07" db="EMBL/GenBank/DDBJ databases">
        <title>Genome-wide signatures of adaptation to extreme environments.</title>
        <authorList>
            <person name="Cho C.H."/>
            <person name="Yoon H.S."/>
        </authorList>
    </citation>
    <scope>NUCLEOTIDE SEQUENCE [LARGE SCALE GENOMIC DNA]</scope>
    <source>
        <strain evidence="4 5">DBV 063 E5</strain>
    </source>
</reference>
<evidence type="ECO:0000256" key="3">
    <source>
        <dbReference type="SAM" id="MobiDB-lite"/>
    </source>
</evidence>
<gene>
    <name evidence="4" type="ORF">CDCA_CDCA11G3229</name>
</gene>
<keyword evidence="5" id="KW-1185">Reference proteome</keyword>
<evidence type="ECO:0000256" key="2">
    <source>
        <dbReference type="ARBA" id="ARBA00022490"/>
    </source>
</evidence>
<feature type="region of interest" description="Disordered" evidence="3">
    <location>
        <begin position="431"/>
        <end position="482"/>
    </location>
</feature>
<dbReference type="PANTHER" id="PTHR12983:SF9">
    <property type="entry name" value="E3 UBIQUITIN-PROTEIN LIGASE RNF10"/>
    <property type="match status" value="1"/>
</dbReference>
<proteinExistence type="predicted"/>
<organism evidence="4 5">
    <name type="scientific">Cyanidium caldarium</name>
    <name type="common">Red alga</name>
    <dbReference type="NCBI Taxonomy" id="2771"/>
    <lineage>
        <taxon>Eukaryota</taxon>
        <taxon>Rhodophyta</taxon>
        <taxon>Bangiophyceae</taxon>
        <taxon>Cyanidiales</taxon>
        <taxon>Cyanidiaceae</taxon>
        <taxon>Cyanidium</taxon>
    </lineage>
</organism>